<proteinExistence type="predicted"/>
<gene>
    <name evidence="4" type="ORF">F0U47_04090</name>
</gene>
<protein>
    <submittedName>
        <fullName evidence="4">META domain-containing protein</fullName>
    </submittedName>
</protein>
<dbReference type="Proteomes" id="UP000324351">
    <property type="component" value="Unassembled WGS sequence"/>
</dbReference>
<feature type="signal peptide" evidence="2">
    <location>
        <begin position="1"/>
        <end position="27"/>
    </location>
</feature>
<dbReference type="InterPro" id="IPR005184">
    <property type="entry name" value="DUF306_Meta_HslJ"/>
</dbReference>
<name>A0A5B1M8I7_9ACTN</name>
<keyword evidence="5" id="KW-1185">Reference proteome</keyword>
<feature type="region of interest" description="Disordered" evidence="1">
    <location>
        <begin position="156"/>
        <end position="178"/>
    </location>
</feature>
<keyword evidence="2" id="KW-0732">Signal</keyword>
<dbReference type="EMBL" id="VUJW01000001">
    <property type="protein sequence ID" value="KAA1429372.1"/>
    <property type="molecule type" value="Genomic_DNA"/>
</dbReference>
<dbReference type="Pfam" id="PF03724">
    <property type="entry name" value="META"/>
    <property type="match status" value="1"/>
</dbReference>
<dbReference type="PANTHER" id="PTHR35535:SF1">
    <property type="entry name" value="HEAT SHOCK PROTEIN HSLJ"/>
    <property type="match status" value="1"/>
</dbReference>
<evidence type="ECO:0000259" key="3">
    <source>
        <dbReference type="Pfam" id="PF03724"/>
    </source>
</evidence>
<dbReference type="PROSITE" id="PS51257">
    <property type="entry name" value="PROKAR_LIPOPROTEIN"/>
    <property type="match status" value="1"/>
</dbReference>
<dbReference type="PANTHER" id="PTHR35535">
    <property type="entry name" value="HEAT SHOCK PROTEIN HSLJ"/>
    <property type="match status" value="1"/>
</dbReference>
<reference evidence="4 5" key="2">
    <citation type="submission" date="2019-09" db="EMBL/GenBank/DDBJ databases">
        <authorList>
            <person name="Jin C."/>
        </authorList>
    </citation>
    <scope>NUCLEOTIDE SEQUENCE [LARGE SCALE GENOMIC DNA]</scope>
    <source>
        <strain evidence="4 5">BN140041</strain>
    </source>
</reference>
<organism evidence="4 5">
    <name type="scientific">Nocardioides antri</name>
    <dbReference type="NCBI Taxonomy" id="2607659"/>
    <lineage>
        <taxon>Bacteria</taxon>
        <taxon>Bacillati</taxon>
        <taxon>Actinomycetota</taxon>
        <taxon>Actinomycetes</taxon>
        <taxon>Propionibacteriales</taxon>
        <taxon>Nocardioidaceae</taxon>
        <taxon>Nocardioides</taxon>
    </lineage>
</organism>
<comment type="caution">
    <text evidence="4">The sequence shown here is derived from an EMBL/GenBank/DDBJ whole genome shotgun (WGS) entry which is preliminary data.</text>
</comment>
<evidence type="ECO:0000256" key="1">
    <source>
        <dbReference type="SAM" id="MobiDB-lite"/>
    </source>
</evidence>
<accession>A0A5B1M8I7</accession>
<evidence type="ECO:0000256" key="2">
    <source>
        <dbReference type="SAM" id="SignalP"/>
    </source>
</evidence>
<reference evidence="4 5" key="1">
    <citation type="submission" date="2019-09" db="EMBL/GenBank/DDBJ databases">
        <title>Nocardioides panacisoli sp. nov., isolated from the soil of a ginseng field.</title>
        <authorList>
            <person name="Cho C."/>
        </authorList>
    </citation>
    <scope>NUCLEOTIDE SEQUENCE [LARGE SCALE GENOMIC DNA]</scope>
    <source>
        <strain evidence="4 5">BN140041</strain>
    </source>
</reference>
<sequence>MALRPIGVKTILMVTAALLTVTLTGCGGDDGDAAITARDDQAAALSLDDLDGRTFASVRVDGHQLVDDTRIQIGFAGDDISVNAGCNHLFGTVALNGDRLEVGTMGGTEMGCPDGRNDQDAWISQFLSAGPDVGLDGDTLTLTGSDVVIELVEVQVPEAPTGNPDEPSATSDEGVVVQ</sequence>
<dbReference type="InterPro" id="IPR038670">
    <property type="entry name" value="HslJ-like_sf"/>
</dbReference>
<feature type="domain" description="DUF306" evidence="3">
    <location>
        <begin position="49"/>
        <end position="146"/>
    </location>
</feature>
<dbReference type="InterPro" id="IPR053147">
    <property type="entry name" value="Hsp_HslJ-like"/>
</dbReference>
<feature type="chain" id="PRO_5039195913" evidence="2">
    <location>
        <begin position="28"/>
        <end position="178"/>
    </location>
</feature>
<evidence type="ECO:0000313" key="4">
    <source>
        <dbReference type="EMBL" id="KAA1429372.1"/>
    </source>
</evidence>
<evidence type="ECO:0000313" key="5">
    <source>
        <dbReference type="Proteomes" id="UP000324351"/>
    </source>
</evidence>
<dbReference type="RefSeq" id="WP_149748994.1">
    <property type="nucleotide sequence ID" value="NZ_VUJW01000001.1"/>
</dbReference>
<dbReference type="Gene3D" id="2.40.128.270">
    <property type="match status" value="1"/>
</dbReference>
<dbReference type="AlphaFoldDB" id="A0A5B1M8I7"/>